<accession>A0A0C3KVP1</accession>
<reference evidence="2" key="2">
    <citation type="submission" date="2015-01" db="EMBL/GenBank/DDBJ databases">
        <title>Evolutionary Origins and Diversification of the Mycorrhizal Mutualists.</title>
        <authorList>
            <consortium name="DOE Joint Genome Institute"/>
            <consortium name="Mycorrhizal Genomics Consortium"/>
            <person name="Kohler A."/>
            <person name="Kuo A."/>
            <person name="Nagy L.G."/>
            <person name="Floudas D."/>
            <person name="Copeland A."/>
            <person name="Barry K.W."/>
            <person name="Cichocki N."/>
            <person name="Veneault-Fourrey C."/>
            <person name="LaButti K."/>
            <person name="Lindquist E.A."/>
            <person name="Lipzen A."/>
            <person name="Lundell T."/>
            <person name="Morin E."/>
            <person name="Murat C."/>
            <person name="Riley R."/>
            <person name="Ohm R."/>
            <person name="Sun H."/>
            <person name="Tunlid A."/>
            <person name="Henrissat B."/>
            <person name="Grigoriev I.V."/>
            <person name="Hibbett D.S."/>
            <person name="Martin F."/>
        </authorList>
    </citation>
    <scope>NUCLEOTIDE SEQUENCE [LARGE SCALE GENOMIC DNA]</scope>
    <source>
        <strain evidence="2">MUT 4182</strain>
    </source>
</reference>
<organism evidence="1 2">
    <name type="scientific">Tulasnella calospora MUT 4182</name>
    <dbReference type="NCBI Taxonomy" id="1051891"/>
    <lineage>
        <taxon>Eukaryota</taxon>
        <taxon>Fungi</taxon>
        <taxon>Dikarya</taxon>
        <taxon>Basidiomycota</taxon>
        <taxon>Agaricomycotina</taxon>
        <taxon>Agaricomycetes</taxon>
        <taxon>Cantharellales</taxon>
        <taxon>Tulasnellaceae</taxon>
        <taxon>Tulasnella</taxon>
    </lineage>
</organism>
<dbReference type="EMBL" id="KN823039">
    <property type="protein sequence ID" value="KIO25573.1"/>
    <property type="molecule type" value="Genomic_DNA"/>
</dbReference>
<reference evidence="1 2" key="1">
    <citation type="submission" date="2014-04" db="EMBL/GenBank/DDBJ databases">
        <authorList>
            <consortium name="DOE Joint Genome Institute"/>
            <person name="Kuo A."/>
            <person name="Girlanda M."/>
            <person name="Perotto S."/>
            <person name="Kohler A."/>
            <person name="Nagy L.G."/>
            <person name="Floudas D."/>
            <person name="Copeland A."/>
            <person name="Barry K.W."/>
            <person name="Cichocki N."/>
            <person name="Veneault-Fourrey C."/>
            <person name="LaButti K."/>
            <person name="Lindquist E.A."/>
            <person name="Lipzen A."/>
            <person name="Lundell T."/>
            <person name="Morin E."/>
            <person name="Murat C."/>
            <person name="Sun H."/>
            <person name="Tunlid A."/>
            <person name="Henrissat B."/>
            <person name="Grigoriev I.V."/>
            <person name="Hibbett D.S."/>
            <person name="Martin F."/>
            <person name="Nordberg H.P."/>
            <person name="Cantor M.N."/>
            <person name="Hua S.X."/>
        </authorList>
    </citation>
    <scope>NUCLEOTIDE SEQUENCE [LARGE SCALE GENOMIC DNA]</scope>
    <source>
        <strain evidence="1 2">MUT 4182</strain>
    </source>
</reference>
<keyword evidence="2" id="KW-1185">Reference proteome</keyword>
<gene>
    <name evidence="1" type="ORF">M407DRAFT_208842</name>
</gene>
<dbReference type="AlphaFoldDB" id="A0A0C3KVP1"/>
<sequence length="159" mass="18272">MLVPLIGTTALTPHLDLDRQRRNMMKRFDWSTPSASESSALEDSGRPDWTAYETAVARLKGREDGERNSRQSALFVAAREGFVTLRDRVGDQTNSSLCRELWVEFMSGMVQTCNKFIRTSRASSETGEVDHEEDYVHGEATARRRQYDHPWFPDTDKFH</sequence>
<protein>
    <submittedName>
        <fullName evidence="1">Uncharacterized protein</fullName>
    </submittedName>
</protein>
<dbReference type="HOGENOM" id="CLU_1662110_0_0_1"/>
<proteinExistence type="predicted"/>
<evidence type="ECO:0000313" key="1">
    <source>
        <dbReference type="EMBL" id="KIO25573.1"/>
    </source>
</evidence>
<dbReference type="Proteomes" id="UP000054248">
    <property type="component" value="Unassembled WGS sequence"/>
</dbReference>
<evidence type="ECO:0000313" key="2">
    <source>
        <dbReference type="Proteomes" id="UP000054248"/>
    </source>
</evidence>
<name>A0A0C3KVP1_9AGAM</name>